<evidence type="ECO:0000313" key="2">
    <source>
        <dbReference type="Proteomes" id="UP000245263"/>
    </source>
</evidence>
<name>A0ABM7UFS6_9LEPT</name>
<proteinExistence type="predicted"/>
<keyword evidence="2" id="KW-1185">Reference proteome</keyword>
<dbReference type="Proteomes" id="UP000245263">
    <property type="component" value="Chromosome 1"/>
</dbReference>
<organism evidence="1 2">
    <name type="scientific">Leptospira kobayashii</name>
    <dbReference type="NCBI Taxonomy" id="1917830"/>
    <lineage>
        <taxon>Bacteria</taxon>
        <taxon>Pseudomonadati</taxon>
        <taxon>Spirochaetota</taxon>
        <taxon>Spirochaetia</taxon>
        <taxon>Leptospirales</taxon>
        <taxon>Leptospiraceae</taxon>
        <taxon>Leptospira</taxon>
    </lineage>
</organism>
<sequence length="76" mass="8931">MKAQRQGQRNRKGTAIEYFYLEGNRSSYHIDLSISKDFTPEELKKLKITLEKNIKNEFQSIGYTILDFSMATKPNR</sequence>
<accession>A0ABM7UFS6</accession>
<gene>
    <name evidence="1" type="ORF">LPTSP3_g03670</name>
</gene>
<dbReference type="RefSeq" id="WP_109022035.1">
    <property type="nucleotide sequence ID" value="NZ_AP025028.1"/>
</dbReference>
<evidence type="ECO:0000313" key="1">
    <source>
        <dbReference type="EMBL" id="BDA77437.1"/>
    </source>
</evidence>
<protein>
    <submittedName>
        <fullName evidence="1">Uncharacterized protein</fullName>
    </submittedName>
</protein>
<dbReference type="EMBL" id="AP025028">
    <property type="protein sequence ID" value="BDA77437.1"/>
    <property type="molecule type" value="Genomic_DNA"/>
</dbReference>
<reference evidence="1 2" key="1">
    <citation type="submission" date="2021-08" db="EMBL/GenBank/DDBJ databases">
        <title>Complete genome sequence of Leptospira kobayashii strain E30.</title>
        <authorList>
            <person name="Nakao R."/>
            <person name="Nakamura S."/>
            <person name="Masuzawa T."/>
            <person name="Koizumi N."/>
        </authorList>
    </citation>
    <scope>NUCLEOTIDE SEQUENCE [LARGE SCALE GENOMIC DNA]</scope>
    <source>
        <strain evidence="1 2">E30</strain>
    </source>
</reference>